<evidence type="ECO:0000256" key="1">
    <source>
        <dbReference type="ARBA" id="ARBA00004167"/>
    </source>
</evidence>
<dbReference type="Proteomes" id="UP000887568">
    <property type="component" value="Unplaced"/>
</dbReference>
<keyword evidence="7 8" id="KW-0472">Membrane</keyword>
<accession>A0A914ALJ0</accession>
<evidence type="ECO:0000313" key="10">
    <source>
        <dbReference type="EnsemblMetazoa" id="XP_038064870.1"/>
    </source>
</evidence>
<dbReference type="GO" id="GO:0016757">
    <property type="term" value="F:glycosyltransferase activity"/>
    <property type="evidence" value="ECO:0007669"/>
    <property type="project" value="UniProtKB-UniRule"/>
</dbReference>
<name>A0A914ALJ0_PATMI</name>
<keyword evidence="6 8" id="KW-1133">Transmembrane helix</keyword>
<evidence type="ECO:0000256" key="2">
    <source>
        <dbReference type="ARBA" id="ARBA00007647"/>
    </source>
</evidence>
<dbReference type="PANTHER" id="PTHR21461:SF87">
    <property type="entry name" value="GH12965P"/>
    <property type="match status" value="1"/>
</dbReference>
<protein>
    <recommendedName>
        <fullName evidence="8">Glycosyltransferase family 92 protein</fullName>
        <ecNumber evidence="8">2.4.1.-</ecNumber>
    </recommendedName>
</protein>
<reference evidence="10" key="1">
    <citation type="submission" date="2022-11" db="UniProtKB">
        <authorList>
            <consortium name="EnsemblMetazoa"/>
        </authorList>
    </citation>
    <scope>IDENTIFICATION</scope>
</reference>
<feature type="region of interest" description="Disordered" evidence="9">
    <location>
        <begin position="416"/>
        <end position="443"/>
    </location>
</feature>
<dbReference type="InterPro" id="IPR008166">
    <property type="entry name" value="Glyco_transf_92"/>
</dbReference>
<feature type="compositionally biased region" description="Basic residues" evidence="9">
    <location>
        <begin position="421"/>
        <end position="435"/>
    </location>
</feature>
<evidence type="ECO:0000256" key="6">
    <source>
        <dbReference type="ARBA" id="ARBA00022989"/>
    </source>
</evidence>
<evidence type="ECO:0000256" key="8">
    <source>
        <dbReference type="RuleBase" id="RU366017"/>
    </source>
</evidence>
<evidence type="ECO:0000256" key="4">
    <source>
        <dbReference type="ARBA" id="ARBA00022679"/>
    </source>
</evidence>
<dbReference type="PANTHER" id="PTHR21461">
    <property type="entry name" value="GLYCOSYLTRANSFERASE FAMILY 92 PROTEIN"/>
    <property type="match status" value="1"/>
</dbReference>
<evidence type="ECO:0000256" key="9">
    <source>
        <dbReference type="SAM" id="MobiDB-lite"/>
    </source>
</evidence>
<evidence type="ECO:0000313" key="11">
    <source>
        <dbReference type="Proteomes" id="UP000887568"/>
    </source>
</evidence>
<dbReference type="GO" id="GO:0005737">
    <property type="term" value="C:cytoplasm"/>
    <property type="evidence" value="ECO:0007669"/>
    <property type="project" value="TreeGrafter"/>
</dbReference>
<dbReference type="GO" id="GO:0016020">
    <property type="term" value="C:membrane"/>
    <property type="evidence" value="ECO:0007669"/>
    <property type="project" value="UniProtKB-SubCell"/>
</dbReference>
<keyword evidence="5 8" id="KW-0812">Transmembrane</keyword>
<dbReference type="OMA" id="LAMCTMV"/>
<dbReference type="EnsemblMetazoa" id="XM_038208942.1">
    <property type="protein sequence ID" value="XP_038064870.1"/>
    <property type="gene ID" value="LOC119735236"/>
</dbReference>
<evidence type="ECO:0000256" key="3">
    <source>
        <dbReference type="ARBA" id="ARBA00022676"/>
    </source>
</evidence>
<dbReference type="GeneID" id="119735236"/>
<dbReference type="RefSeq" id="XP_038064870.1">
    <property type="nucleotide sequence ID" value="XM_038208942.1"/>
</dbReference>
<comment type="subcellular location">
    <subcellularLocation>
        <location evidence="1">Membrane</location>
        <topology evidence="1">Single-pass membrane protein</topology>
    </subcellularLocation>
</comment>
<evidence type="ECO:0000256" key="7">
    <source>
        <dbReference type="ARBA" id="ARBA00023136"/>
    </source>
</evidence>
<proteinExistence type="inferred from homology"/>
<keyword evidence="11" id="KW-1185">Reference proteome</keyword>
<dbReference type="EC" id="2.4.1.-" evidence="8"/>
<sequence length="443" mass="51560">MENENNKTEPQLVSALKPITGKSCLLILSILVTAYVWLFSGAFTISRDVVKGPDLRVQETTDGCYLEDKLQAPHLPDLHSVFADRISGQVVFVGLKLLRQTWHRVLFRCEFPSGDISVVHAVDDRRSFGHLPQYVVVLTCPIPNEYRLRSSFNITLRRLPGTDAYRNIKACATSNEKHFLAMCTMVKSVDAFIPQWLDYHRYLGVQHVYIYDNDKPAQSTLQTSLQNYIKAGFVTLIPWAHSTSVNKTYLEVQIAHENDCIWRHKHDVDWMIKIDVDEYIQPMDARRPRIPEYLNDSLYDSVAAVRIQNWFFGHPPRIAPRGDSVIERNRWRAEKHTLQNTGHDKNILRPINVHYYKIHSVKLGGDVISADPYTEMRLVHYRTDNQRARHFDLPKFKERDESMVRIRQALVNHRLQGRSSKNNKRRISKKVRKPKISKETIRI</sequence>
<evidence type="ECO:0000256" key="5">
    <source>
        <dbReference type="ARBA" id="ARBA00022692"/>
    </source>
</evidence>
<organism evidence="10 11">
    <name type="scientific">Patiria miniata</name>
    <name type="common">Bat star</name>
    <name type="synonym">Asterina miniata</name>
    <dbReference type="NCBI Taxonomy" id="46514"/>
    <lineage>
        <taxon>Eukaryota</taxon>
        <taxon>Metazoa</taxon>
        <taxon>Echinodermata</taxon>
        <taxon>Eleutherozoa</taxon>
        <taxon>Asterozoa</taxon>
        <taxon>Asteroidea</taxon>
        <taxon>Valvatacea</taxon>
        <taxon>Valvatida</taxon>
        <taxon>Asterinidae</taxon>
        <taxon>Patiria</taxon>
    </lineage>
</organism>
<feature type="transmembrane region" description="Helical" evidence="8">
    <location>
        <begin position="24"/>
        <end position="45"/>
    </location>
</feature>
<comment type="similarity">
    <text evidence="2 8">Belongs to the glycosyltransferase 92 family.</text>
</comment>
<keyword evidence="4 8" id="KW-0808">Transferase</keyword>
<dbReference type="AlphaFoldDB" id="A0A914ALJ0"/>
<dbReference type="OrthoDB" id="2526284at2759"/>
<dbReference type="Pfam" id="PF01697">
    <property type="entry name" value="Glyco_transf_92"/>
    <property type="match status" value="1"/>
</dbReference>
<keyword evidence="3 8" id="KW-0328">Glycosyltransferase</keyword>